<dbReference type="SMART" id="SM00494">
    <property type="entry name" value="ChtBD2"/>
    <property type="match status" value="2"/>
</dbReference>
<dbReference type="InterPro" id="IPR036508">
    <property type="entry name" value="Chitin-bd_dom_sf"/>
</dbReference>
<reference evidence="3" key="2">
    <citation type="journal article" date="2021" name="Genome Biol. Evol.">
        <title>Developing a high-quality reference genome for a parasitic bivalve with doubly uniparental inheritance (Bivalvia: Unionida).</title>
        <authorList>
            <person name="Smith C.H."/>
        </authorList>
    </citation>
    <scope>NUCLEOTIDE SEQUENCE</scope>
    <source>
        <strain evidence="3">CHS0354</strain>
        <tissue evidence="3">Mantle</tissue>
    </source>
</reference>
<feature type="region of interest" description="Disordered" evidence="1">
    <location>
        <begin position="251"/>
        <end position="315"/>
    </location>
</feature>
<evidence type="ECO:0000313" key="4">
    <source>
        <dbReference type="Proteomes" id="UP001195483"/>
    </source>
</evidence>
<feature type="compositionally biased region" description="Gly residues" evidence="1">
    <location>
        <begin position="606"/>
        <end position="637"/>
    </location>
</feature>
<evidence type="ECO:0000259" key="2">
    <source>
        <dbReference type="PROSITE" id="PS50940"/>
    </source>
</evidence>
<feature type="compositionally biased region" description="Gly residues" evidence="1">
    <location>
        <begin position="645"/>
        <end position="683"/>
    </location>
</feature>
<feature type="region of interest" description="Disordered" evidence="1">
    <location>
        <begin position="76"/>
        <end position="96"/>
    </location>
</feature>
<dbReference type="Pfam" id="PF01607">
    <property type="entry name" value="CBM_14"/>
    <property type="match status" value="1"/>
</dbReference>
<dbReference type="InterPro" id="IPR002557">
    <property type="entry name" value="Chitin-bd_dom"/>
</dbReference>
<gene>
    <name evidence="3" type="ORF">CHS0354_001150</name>
</gene>
<dbReference type="EMBL" id="JAEAOA010000119">
    <property type="protein sequence ID" value="KAK3575947.1"/>
    <property type="molecule type" value="Genomic_DNA"/>
</dbReference>
<dbReference type="GO" id="GO:0008061">
    <property type="term" value="F:chitin binding"/>
    <property type="evidence" value="ECO:0007669"/>
    <property type="project" value="InterPro"/>
</dbReference>
<feature type="region of interest" description="Disordered" evidence="1">
    <location>
        <begin position="163"/>
        <end position="218"/>
    </location>
</feature>
<dbReference type="SUPFAM" id="SSF49899">
    <property type="entry name" value="Concanavalin A-like lectins/glucanases"/>
    <property type="match status" value="1"/>
</dbReference>
<feature type="region of interest" description="Disordered" evidence="1">
    <location>
        <begin position="1596"/>
        <end position="1615"/>
    </location>
</feature>
<proteinExistence type="predicted"/>
<dbReference type="InterPro" id="IPR013320">
    <property type="entry name" value="ConA-like_dom_sf"/>
</dbReference>
<accession>A0AAE0RM19</accession>
<organism evidence="3 4">
    <name type="scientific">Potamilus streckersoni</name>
    <dbReference type="NCBI Taxonomy" id="2493646"/>
    <lineage>
        <taxon>Eukaryota</taxon>
        <taxon>Metazoa</taxon>
        <taxon>Spiralia</taxon>
        <taxon>Lophotrochozoa</taxon>
        <taxon>Mollusca</taxon>
        <taxon>Bivalvia</taxon>
        <taxon>Autobranchia</taxon>
        <taxon>Heteroconchia</taxon>
        <taxon>Palaeoheterodonta</taxon>
        <taxon>Unionida</taxon>
        <taxon>Unionoidea</taxon>
        <taxon>Unionidae</taxon>
        <taxon>Ambleminae</taxon>
        <taxon>Lampsilini</taxon>
        <taxon>Potamilus</taxon>
    </lineage>
</organism>
<evidence type="ECO:0000313" key="3">
    <source>
        <dbReference type="EMBL" id="KAK3575947.1"/>
    </source>
</evidence>
<feature type="region of interest" description="Disordered" evidence="1">
    <location>
        <begin position="574"/>
        <end position="683"/>
    </location>
</feature>
<dbReference type="Gene3D" id="2.170.140.10">
    <property type="entry name" value="Chitin binding domain"/>
    <property type="match status" value="1"/>
</dbReference>
<sequence>MMKLIRKGKGKVDGEQRLKMLQSRIHPKKKGCFNGTGPLCKLNTEGTVAFASASSSASSASTSGFDSMGSTYSPAGATASSGALERHGSDGNTFGNSRSSGGLADLGMSPTGYVDYFVKTLNLGSLGGSDSGNFGSFGSVASGTDCTGSGSYGCASQGAVTGSDGGGSGTGIGGGGGTGGRGGGAAGGGDSAGGERGAGAGGGGSVGDGGGGGSGGSAGGGGVGGSGGGGSAGGGGGGGAGGGGIAGGGAAAGGGTGGQEGVRGGGVETAGSTGGGRGITGGNNIFHSGGKGIGGSAEGSGHLGGERGGGGRGGDAYGRGAGGGISDTVRGGGVGLGGNFGLDIWGAVNNGDNGGLGLNGANLGASGGMAIDFTSAGVSSGGDGFNFGSAASVGAGSGGVGLNMGLDIVGGGKGIGGLPRESVGNNGGGDGVGLDVVSSNIGGGSGGTTGAKSDAGKGFNGASIGGGGVGGSAQFRGLDGVSGDISFDSSNFGGGSAGLSGGLGISVEKSGTGGTGVGYGSKAGNAGGDIGNMALGIVHDGQQAEREIVEISGGGTPGKKVVYVKERDNEDNDKKYYVTTTIRPTRGGGGGGGSREGRGGAREGGRGGGGGGEGERGGGVGGGGGGGEGGGAGGGGSREGRSGAREGGWGGGGGGEGGRGGGVGGGGGGREGGGAGGGGGGKGASDGTLGGGASFGGVISIGVGAGGLGSGSISGGNDITAMDMILSGGTVGEAGSALVSGIGGNVERISGSAGIGQSVQGGDAQGIDIGRPSVKIDVGGPSPRNNVGGPSLGIDLGGPSFDSIKLGFDGGNADAAVNVGVVGGSGTISDVRNIGGGINGGVDAVKGVLGSGCASGFAPGCGGMILDIGGASGRGDGGGIGVGNLGSSGSGGATGREGLGNAGIGSGIGDTHSFGGARSGFNILESGRSGGGVDATSGFKIDIGMRRNGGASSFGGDIGGFSKDGREVIHGGGNGGIGGGIDFTVGRGDMAFGGIRTKEGLGGGGVEAKYVPMGNDGVVFANGVGNLGSSGSGGATGREGLGNAGIGSGIGDTHNVGGARSGFNILESGGSGGGVGATSGFEIDIGMRRNGGASSFGGDIGGFSKDGREVIHGGGNGGIGGGIDLTVGRGDMAFGGIRTNKGLGGGVEAKYVPMGNDGVVFANVPQANIQGSIASGGPISISIPDIVIDPGQLQRMEEGSLNRTFPVPLGSGSDKSQVKVMVVVSVPLRDSGAFGGDGSIGASENLGKVDFSFDQRSGSITFDGSKIFDFNMTTTTLSPLKIDIDKSKDDEKLKTKIKLQRGNGDLAKKAEIKVKQKLEDDEKIKIKIETKVPGLDGRKETEMKFEGEAGMNIKVPGMDVGLNIQESGVKVIDLAKRKGDKSSVSSPTQFLGDGPGDSVVGIIDTPGFGVPSITDIGVGRADPSTGVPSSQFSGSSLPRMNVMQPDLKSAPSSPVISGPDFSLRSGSVDIGPIDNRVLTQAAPGGPSAEAAFASAAAIASSSVPNIGPGRDGGPGAETPDILLGMDLLSTAVVASVAQPVPIVPDIAFGPVQGSAPGPDPLPVPAPSTASASVLDTAPVLVPLPVPSLDPGLASAVTASKANEDKKEKNNNKDGSKLKTALQDLIKALQNIKSTKMDLLSFNSDPLTSAAEEHSVVRTPVLEPMPISAQVLTSAQESVPNQDFDGLCLGSVGTFIDGVGYAKYPEDCEKFLQCYYVGATVRPVIRKCPYGLFWDQTLMLCRRPDDVFCPADPCFTGKKHYRREGGCNSYYLCVNGVSTPKCCGSGFKYDDNNECVSDAVDRDKCDDQCETSDAVIQRLSRSTCNSMEDGSNIYGYINLEHGGLRFRACPFGTTYNPLECRCSARYSSSGSSLTISKTRQRSCRAEFNMNFEDGFIDLSDGNTAFSFMGCYIDRGSVSFSGAGHMTLWGFTGRFYGTTFGIKMRIKPDLGSRQRSETIISNCGFDGEPTINICRENGKVKMTAVVTGSASPMVIEDLCDDDTWCEIVYYFNGKSFVGGVGKNRQSLPCGGILKSNGNPLMIGGCNNGSGFNGLIDDVSIYTMCIPGDF</sequence>
<name>A0AAE0RM19_9BIVA</name>
<feature type="compositionally biased region" description="Basic and acidic residues" evidence="1">
    <location>
        <begin position="1601"/>
        <end position="1615"/>
    </location>
</feature>
<feature type="compositionally biased region" description="Gly residues" evidence="1">
    <location>
        <begin position="251"/>
        <end position="281"/>
    </location>
</feature>
<reference evidence="3" key="1">
    <citation type="journal article" date="2021" name="Genome Biol. Evol.">
        <title>A High-Quality Reference Genome for a Parasitic Bivalve with Doubly Uniparental Inheritance (Bivalvia: Unionida).</title>
        <authorList>
            <person name="Smith C.H."/>
        </authorList>
    </citation>
    <scope>NUCLEOTIDE SEQUENCE</scope>
    <source>
        <strain evidence="3">CHS0354</strain>
    </source>
</reference>
<protein>
    <recommendedName>
        <fullName evidence="2">Chitin-binding type-2 domain-containing protein</fullName>
    </recommendedName>
</protein>
<feature type="compositionally biased region" description="Basic and acidic residues" evidence="1">
    <location>
        <begin position="595"/>
        <end position="605"/>
    </location>
</feature>
<feature type="domain" description="Chitin-binding type-2" evidence="2">
    <location>
        <begin position="1684"/>
        <end position="1750"/>
    </location>
</feature>
<comment type="caution">
    <text evidence="3">The sequence shown here is derived from an EMBL/GenBank/DDBJ whole genome shotgun (WGS) entry which is preliminary data.</text>
</comment>
<evidence type="ECO:0000256" key="1">
    <source>
        <dbReference type="SAM" id="MobiDB-lite"/>
    </source>
</evidence>
<dbReference type="Gene3D" id="2.60.120.200">
    <property type="match status" value="1"/>
</dbReference>
<reference evidence="3" key="3">
    <citation type="submission" date="2023-05" db="EMBL/GenBank/DDBJ databases">
        <authorList>
            <person name="Smith C.H."/>
        </authorList>
    </citation>
    <scope>NUCLEOTIDE SEQUENCE</scope>
    <source>
        <strain evidence="3">CHS0354</strain>
        <tissue evidence="3">Mantle</tissue>
    </source>
</reference>
<dbReference type="Proteomes" id="UP001195483">
    <property type="component" value="Unassembled WGS sequence"/>
</dbReference>
<feature type="compositionally biased region" description="Gly residues" evidence="1">
    <location>
        <begin position="289"/>
        <end position="315"/>
    </location>
</feature>
<dbReference type="GO" id="GO:0005576">
    <property type="term" value="C:extracellular region"/>
    <property type="evidence" value="ECO:0007669"/>
    <property type="project" value="InterPro"/>
</dbReference>
<dbReference type="SUPFAM" id="SSF57625">
    <property type="entry name" value="Invertebrate chitin-binding proteins"/>
    <property type="match status" value="1"/>
</dbReference>
<keyword evidence="4" id="KW-1185">Reference proteome</keyword>
<dbReference type="PROSITE" id="PS50940">
    <property type="entry name" value="CHIT_BIND_II"/>
    <property type="match status" value="1"/>
</dbReference>